<proteinExistence type="predicted"/>
<sequence>MVPSCVTQVSHTHTANEAMTPWDRPVSADYGYSTSTQQWPLYEPYDNYEYNPYQEDGVGVDYQQSASGARHRSGPVPVTNYTALLPLVPEDAPTFALQYPASMGAAVSLCRPPPMEQQISPVIPVQNQQFDLLSACSDGHSAETTFSGNAASPAVDRQKQEQDRLITRRLYSRAVSARVGFTITDPDTITSHGKDRGYLECLEEYIQWLHEQIHVVGQKPPPIERISDDRISDYRLLTGHSLRIILAYQQHTLYELNSQKTQAEVKFMELQNAMLKLRAGKPRVR</sequence>
<dbReference type="AlphaFoldDB" id="A0A371CSR2"/>
<accession>A0A371CSR2</accession>
<reference evidence="1 2" key="1">
    <citation type="journal article" date="2018" name="Biotechnol. Biofuels">
        <title>Integrative visual omics of the white-rot fungus Polyporus brumalis exposes the biotechnological potential of its oxidative enzymes for delignifying raw plant biomass.</title>
        <authorList>
            <person name="Miyauchi S."/>
            <person name="Rancon A."/>
            <person name="Drula E."/>
            <person name="Hage H."/>
            <person name="Chaduli D."/>
            <person name="Favel A."/>
            <person name="Grisel S."/>
            <person name="Henrissat B."/>
            <person name="Herpoel-Gimbert I."/>
            <person name="Ruiz-Duenas F.J."/>
            <person name="Chevret D."/>
            <person name="Hainaut M."/>
            <person name="Lin J."/>
            <person name="Wang M."/>
            <person name="Pangilinan J."/>
            <person name="Lipzen A."/>
            <person name="Lesage-Meessen L."/>
            <person name="Navarro D."/>
            <person name="Riley R."/>
            <person name="Grigoriev I.V."/>
            <person name="Zhou S."/>
            <person name="Raouche S."/>
            <person name="Rosso M.N."/>
        </authorList>
    </citation>
    <scope>NUCLEOTIDE SEQUENCE [LARGE SCALE GENOMIC DNA]</scope>
    <source>
        <strain evidence="1 2">BRFM 1820</strain>
    </source>
</reference>
<dbReference type="STRING" id="139420.A0A371CSR2"/>
<organism evidence="1 2">
    <name type="scientific">Lentinus brumalis</name>
    <dbReference type="NCBI Taxonomy" id="2498619"/>
    <lineage>
        <taxon>Eukaryota</taxon>
        <taxon>Fungi</taxon>
        <taxon>Dikarya</taxon>
        <taxon>Basidiomycota</taxon>
        <taxon>Agaricomycotina</taxon>
        <taxon>Agaricomycetes</taxon>
        <taxon>Polyporales</taxon>
        <taxon>Polyporaceae</taxon>
        <taxon>Lentinus</taxon>
    </lineage>
</organism>
<gene>
    <name evidence="1" type="ORF">OH76DRAFT_1487979</name>
</gene>
<evidence type="ECO:0000313" key="1">
    <source>
        <dbReference type="EMBL" id="RDX43287.1"/>
    </source>
</evidence>
<dbReference type="Proteomes" id="UP000256964">
    <property type="component" value="Unassembled WGS sequence"/>
</dbReference>
<keyword evidence="2" id="KW-1185">Reference proteome</keyword>
<dbReference type="EMBL" id="KZ857467">
    <property type="protein sequence ID" value="RDX43287.1"/>
    <property type="molecule type" value="Genomic_DNA"/>
</dbReference>
<name>A0A371CSR2_9APHY</name>
<protein>
    <submittedName>
        <fullName evidence="1">Uncharacterized protein</fullName>
    </submittedName>
</protein>
<evidence type="ECO:0000313" key="2">
    <source>
        <dbReference type="Proteomes" id="UP000256964"/>
    </source>
</evidence>
<dbReference type="OrthoDB" id="3258400at2759"/>